<evidence type="ECO:0000313" key="2">
    <source>
        <dbReference type="Proteomes" id="UP000433737"/>
    </source>
</evidence>
<dbReference type="AlphaFoldDB" id="A0AAX3J323"/>
<accession>A0AAX3J323</accession>
<sequence length="129" mass="14511">MRVGDPGKLVVDRLKLVFSEAGINLRTGAIDHDQADTEAVQQAYIVNDAREVLMLDRFAAQHDDKRLTPVGIDIGNGMAKTLNQFSTTFLHSQPSVNVYSDFLYFYSFRCNFASANPDENLRFFGCQSR</sequence>
<comment type="caution">
    <text evidence="1">The sequence shown here is derived from an EMBL/GenBank/DDBJ whole genome shotgun (WGS) entry which is preliminary data.</text>
</comment>
<proteinExistence type="predicted"/>
<organism evidence="1 2">
    <name type="scientific">Pantoea brenneri</name>
    <dbReference type="NCBI Taxonomy" id="472694"/>
    <lineage>
        <taxon>Bacteria</taxon>
        <taxon>Pseudomonadati</taxon>
        <taxon>Pseudomonadota</taxon>
        <taxon>Gammaproteobacteria</taxon>
        <taxon>Enterobacterales</taxon>
        <taxon>Erwiniaceae</taxon>
        <taxon>Pantoea</taxon>
    </lineage>
</organism>
<dbReference type="Proteomes" id="UP000433737">
    <property type="component" value="Unassembled WGS sequence"/>
</dbReference>
<dbReference type="EMBL" id="CABWMH010000006">
    <property type="protein sequence ID" value="VXB42620.1"/>
    <property type="molecule type" value="Genomic_DNA"/>
</dbReference>
<evidence type="ECO:0000313" key="1">
    <source>
        <dbReference type="EMBL" id="VXB42620.1"/>
    </source>
</evidence>
<gene>
    <name evidence="1" type="ORF">PANT111_140118</name>
</gene>
<name>A0AAX3J323_9GAMM</name>
<protein>
    <submittedName>
        <fullName evidence="1">Uncharacterized protein</fullName>
    </submittedName>
</protein>
<reference evidence="1 2" key="1">
    <citation type="submission" date="2019-10" db="EMBL/GenBank/DDBJ databases">
        <authorList>
            <person name="Karimi E."/>
        </authorList>
    </citation>
    <scope>NUCLEOTIDE SEQUENCE [LARGE SCALE GENOMIC DNA]</scope>
    <source>
        <strain evidence="1">Pantoea sp. 111</strain>
    </source>
</reference>